<keyword evidence="2" id="KW-1185">Reference proteome</keyword>
<evidence type="ECO:0000313" key="1">
    <source>
        <dbReference type="EMBL" id="PTM52716.1"/>
    </source>
</evidence>
<reference evidence="1 2" key="1">
    <citation type="submission" date="2018-04" db="EMBL/GenBank/DDBJ databases">
        <title>Genomic Encyclopedia of Archaeal and Bacterial Type Strains, Phase II (KMG-II): from individual species to whole genera.</title>
        <authorList>
            <person name="Goeker M."/>
        </authorList>
    </citation>
    <scope>NUCLEOTIDE SEQUENCE [LARGE SCALE GENOMIC DNA]</scope>
    <source>
        <strain evidence="1 2">DSM 45169</strain>
    </source>
</reference>
<comment type="caution">
    <text evidence="1">The sequence shown here is derived from an EMBL/GenBank/DDBJ whole genome shotgun (WGS) entry which is preliminary data.</text>
</comment>
<organism evidence="1 2">
    <name type="scientific">Desmospora activa DSM 45169</name>
    <dbReference type="NCBI Taxonomy" id="1121389"/>
    <lineage>
        <taxon>Bacteria</taxon>
        <taxon>Bacillati</taxon>
        <taxon>Bacillota</taxon>
        <taxon>Bacilli</taxon>
        <taxon>Bacillales</taxon>
        <taxon>Thermoactinomycetaceae</taxon>
        <taxon>Desmospora</taxon>
    </lineage>
</organism>
<proteinExistence type="predicted"/>
<gene>
    <name evidence="1" type="ORF">C8J48_3709</name>
</gene>
<evidence type="ECO:0000313" key="2">
    <source>
        <dbReference type="Proteomes" id="UP000241639"/>
    </source>
</evidence>
<accession>A0A2T4YZU0</accession>
<dbReference type="Proteomes" id="UP000241639">
    <property type="component" value="Unassembled WGS sequence"/>
</dbReference>
<name>A0A2T4YZU0_9BACL</name>
<protein>
    <submittedName>
        <fullName evidence="1">Uncharacterized protein</fullName>
    </submittedName>
</protein>
<dbReference type="PROSITE" id="PS51257">
    <property type="entry name" value="PROKAR_LIPOPROTEIN"/>
    <property type="match status" value="1"/>
</dbReference>
<dbReference type="AlphaFoldDB" id="A0A2T4YZU0"/>
<sequence length="148" mass="16851">MRRWIGIVGTITLLVGGGVACGGDSFTPAEEHALKFVEAAYIHPDPEKVRPLVNEKLINPEVYNTDGYPPGEVLLGSYSSGVNEKVIVVLPEKYERRVYVELSLGEENGKWFVYNTKKYPGKQSFEEIQEQPEYERWRIDEWKSATID</sequence>
<dbReference type="RefSeq" id="WP_107728664.1">
    <property type="nucleotide sequence ID" value="NZ_PZZP01000005.1"/>
</dbReference>
<dbReference type="EMBL" id="PZZP01000005">
    <property type="protein sequence ID" value="PTM52716.1"/>
    <property type="molecule type" value="Genomic_DNA"/>
</dbReference>